<dbReference type="AlphaFoldDB" id="A0A7S4CVS7"/>
<reference evidence="1" key="1">
    <citation type="submission" date="2021-01" db="EMBL/GenBank/DDBJ databases">
        <authorList>
            <person name="Corre E."/>
            <person name="Pelletier E."/>
            <person name="Niang G."/>
            <person name="Scheremetjew M."/>
            <person name="Finn R."/>
            <person name="Kale V."/>
            <person name="Holt S."/>
            <person name="Cochrane G."/>
            <person name="Meng A."/>
            <person name="Brown T."/>
            <person name="Cohen L."/>
        </authorList>
    </citation>
    <scope>NUCLEOTIDE SEQUENCE</scope>
    <source>
        <strain evidence="1">CCMP1594</strain>
    </source>
</reference>
<name>A0A7S4CVS7_9EUGL</name>
<organism evidence="1">
    <name type="scientific">Eutreptiella gymnastica</name>
    <dbReference type="NCBI Taxonomy" id="73025"/>
    <lineage>
        <taxon>Eukaryota</taxon>
        <taxon>Discoba</taxon>
        <taxon>Euglenozoa</taxon>
        <taxon>Euglenida</taxon>
        <taxon>Spirocuta</taxon>
        <taxon>Euglenophyceae</taxon>
        <taxon>Eutreptiales</taxon>
        <taxon>Eutreptiaceae</taxon>
        <taxon>Eutreptiella</taxon>
    </lineage>
</organism>
<sequence>MERKQVAQWHCTVASKMDQGREADMTQQLRGHEEEGPSHVKERLAITHRRMHHHMRVETLDWRTIPMCQRSGLWVGAWFLPASLWRPVRPRAELHREGGQICWTAPCAQLNTAPSSRCVTAVDQPPTEG</sequence>
<evidence type="ECO:0000313" key="1">
    <source>
        <dbReference type="EMBL" id="CAE0806882.1"/>
    </source>
</evidence>
<protein>
    <submittedName>
        <fullName evidence="1">Uncharacterized protein</fullName>
    </submittedName>
</protein>
<accession>A0A7S4CVS7</accession>
<dbReference type="EMBL" id="HBJA01050870">
    <property type="protein sequence ID" value="CAE0806882.1"/>
    <property type="molecule type" value="Transcribed_RNA"/>
</dbReference>
<proteinExistence type="predicted"/>
<gene>
    <name evidence="1" type="ORF">EGYM00163_LOCUS18010</name>
</gene>